<sequence>MEAHAAVTAVCLLNILSDSLTRASANIYWDSSTDARNCTTFTPRESEYHRLPYPAVSHKMEGDGDGGAVEVIEVELEHLLPPPPPSDWRLDMPFYHAGTVIGWVLFSSELGPKSALHWLGFRCWNDQPVLGPVQWGAASTSSTSSSTSSSFTSSSPSSSSSFSTLMMAFPDHWTSTSTLRNFTLQMWPSRFRVWEVEGVMMGKGGEEEERRKLVAEHNCSQAFPSFPPDDVQVLCYGHCGHLRQCWRAPVNHDKAIPTVTQTPPTAIQAPQTVTQQPSTVPQSPPIVTVAPTITAAASTSRAAPTINYNHNNNQRTTVVWAVMVLVVTGRTT</sequence>
<name>A0AAE1FTN1_PETCI</name>
<accession>A0AAE1FTN1</accession>
<dbReference type="EMBL" id="JAWQEG010001325">
    <property type="protein sequence ID" value="KAK3880423.1"/>
    <property type="molecule type" value="Genomic_DNA"/>
</dbReference>
<protein>
    <submittedName>
        <fullName evidence="3">Uncharacterized protein</fullName>
    </submittedName>
</protein>
<keyword evidence="4" id="KW-1185">Reference proteome</keyword>
<evidence type="ECO:0000313" key="3">
    <source>
        <dbReference type="EMBL" id="KAK3880423.1"/>
    </source>
</evidence>
<feature type="compositionally biased region" description="Low complexity" evidence="1">
    <location>
        <begin position="139"/>
        <end position="158"/>
    </location>
</feature>
<proteinExistence type="predicted"/>
<organism evidence="3 4">
    <name type="scientific">Petrolisthes cinctipes</name>
    <name type="common">Flat porcelain crab</name>
    <dbReference type="NCBI Taxonomy" id="88211"/>
    <lineage>
        <taxon>Eukaryota</taxon>
        <taxon>Metazoa</taxon>
        <taxon>Ecdysozoa</taxon>
        <taxon>Arthropoda</taxon>
        <taxon>Crustacea</taxon>
        <taxon>Multicrustacea</taxon>
        <taxon>Malacostraca</taxon>
        <taxon>Eumalacostraca</taxon>
        <taxon>Eucarida</taxon>
        <taxon>Decapoda</taxon>
        <taxon>Pleocyemata</taxon>
        <taxon>Anomura</taxon>
        <taxon>Galatheoidea</taxon>
        <taxon>Porcellanidae</taxon>
        <taxon>Petrolisthes</taxon>
    </lineage>
</organism>
<comment type="caution">
    <text evidence="3">The sequence shown here is derived from an EMBL/GenBank/DDBJ whole genome shotgun (WGS) entry which is preliminary data.</text>
</comment>
<gene>
    <name evidence="3" type="ORF">Pcinc_015106</name>
</gene>
<dbReference type="AlphaFoldDB" id="A0AAE1FTN1"/>
<dbReference type="Proteomes" id="UP001286313">
    <property type="component" value="Unassembled WGS sequence"/>
</dbReference>
<evidence type="ECO:0000256" key="1">
    <source>
        <dbReference type="SAM" id="MobiDB-lite"/>
    </source>
</evidence>
<evidence type="ECO:0000313" key="4">
    <source>
        <dbReference type="Proteomes" id="UP001286313"/>
    </source>
</evidence>
<feature type="chain" id="PRO_5042225659" evidence="2">
    <location>
        <begin position="26"/>
        <end position="332"/>
    </location>
</feature>
<feature type="signal peptide" evidence="2">
    <location>
        <begin position="1"/>
        <end position="25"/>
    </location>
</feature>
<feature type="region of interest" description="Disordered" evidence="1">
    <location>
        <begin position="135"/>
        <end position="158"/>
    </location>
</feature>
<evidence type="ECO:0000256" key="2">
    <source>
        <dbReference type="SAM" id="SignalP"/>
    </source>
</evidence>
<reference evidence="3" key="1">
    <citation type="submission" date="2023-10" db="EMBL/GenBank/DDBJ databases">
        <title>Genome assemblies of two species of porcelain crab, Petrolisthes cinctipes and Petrolisthes manimaculis (Anomura: Porcellanidae).</title>
        <authorList>
            <person name="Angst P."/>
        </authorList>
    </citation>
    <scope>NUCLEOTIDE SEQUENCE</scope>
    <source>
        <strain evidence="3">PB745_01</strain>
        <tissue evidence="3">Gill</tissue>
    </source>
</reference>
<keyword evidence="2" id="KW-0732">Signal</keyword>